<dbReference type="EMBL" id="RWJN01000018">
    <property type="protein sequence ID" value="TCD70598.1"/>
    <property type="molecule type" value="Genomic_DNA"/>
</dbReference>
<feature type="compositionally biased region" description="Polar residues" evidence="4">
    <location>
        <begin position="566"/>
        <end position="585"/>
    </location>
</feature>
<evidence type="ECO:0000256" key="4">
    <source>
        <dbReference type="SAM" id="MobiDB-lite"/>
    </source>
</evidence>
<feature type="compositionally biased region" description="Low complexity" evidence="4">
    <location>
        <begin position="218"/>
        <end position="230"/>
    </location>
</feature>
<feature type="compositionally biased region" description="Low complexity" evidence="4">
    <location>
        <begin position="768"/>
        <end position="782"/>
    </location>
</feature>
<evidence type="ECO:0000313" key="5">
    <source>
        <dbReference type="EMBL" id="TCD70598.1"/>
    </source>
</evidence>
<evidence type="ECO:0000256" key="1">
    <source>
        <dbReference type="ARBA" id="ARBA00022574"/>
    </source>
</evidence>
<feature type="compositionally biased region" description="Low complexity" evidence="4">
    <location>
        <begin position="981"/>
        <end position="994"/>
    </location>
</feature>
<feature type="region of interest" description="Disordered" evidence="4">
    <location>
        <begin position="366"/>
        <end position="592"/>
    </location>
</feature>
<feature type="compositionally biased region" description="Pro residues" evidence="4">
    <location>
        <begin position="953"/>
        <end position="965"/>
    </location>
</feature>
<feature type="compositionally biased region" description="Low complexity" evidence="4">
    <location>
        <begin position="408"/>
        <end position="431"/>
    </location>
</feature>
<feature type="compositionally biased region" description="Low complexity" evidence="4">
    <location>
        <begin position="694"/>
        <end position="719"/>
    </location>
</feature>
<feature type="compositionally biased region" description="Basic and acidic residues" evidence="4">
    <location>
        <begin position="198"/>
        <end position="209"/>
    </location>
</feature>
<feature type="compositionally biased region" description="Low complexity" evidence="4">
    <location>
        <begin position="817"/>
        <end position="889"/>
    </location>
</feature>
<dbReference type="OrthoDB" id="3236053at2759"/>
<feature type="compositionally biased region" description="Polar residues" evidence="4">
    <location>
        <begin position="749"/>
        <end position="759"/>
    </location>
</feature>
<keyword evidence="2" id="KW-0677">Repeat</keyword>
<dbReference type="Proteomes" id="UP000292702">
    <property type="component" value="Unassembled WGS sequence"/>
</dbReference>
<dbReference type="SMART" id="SM00320">
    <property type="entry name" value="WD40"/>
    <property type="match status" value="3"/>
</dbReference>
<feature type="region of interest" description="Disordered" evidence="4">
    <location>
        <begin position="638"/>
        <end position="908"/>
    </location>
</feature>
<comment type="caution">
    <text evidence="5">The sequence shown here is derived from an EMBL/GenBank/DDBJ whole genome shotgun (WGS) entry which is preliminary data.</text>
</comment>
<evidence type="ECO:0000256" key="3">
    <source>
        <dbReference type="PROSITE-ProRule" id="PRU00221"/>
    </source>
</evidence>
<dbReference type="SUPFAM" id="SSF50978">
    <property type="entry name" value="WD40 repeat-like"/>
    <property type="match status" value="1"/>
</dbReference>
<dbReference type="InterPro" id="IPR015943">
    <property type="entry name" value="WD40/YVTN_repeat-like_dom_sf"/>
</dbReference>
<dbReference type="Pfam" id="PF00400">
    <property type="entry name" value="WD40"/>
    <property type="match status" value="1"/>
</dbReference>
<feature type="compositionally biased region" description="Low complexity" evidence="4">
    <location>
        <begin position="280"/>
        <end position="299"/>
    </location>
</feature>
<feature type="compositionally biased region" description="Polar residues" evidence="4">
    <location>
        <begin position="372"/>
        <end position="387"/>
    </location>
</feature>
<feature type="repeat" description="WD" evidence="3">
    <location>
        <begin position="1061"/>
        <end position="1095"/>
    </location>
</feature>
<feature type="region of interest" description="Disordered" evidence="4">
    <location>
        <begin position="190"/>
        <end position="332"/>
    </location>
</feature>
<gene>
    <name evidence="5" type="ORF">EIP91_002628</name>
</gene>
<dbReference type="InterPro" id="IPR036322">
    <property type="entry name" value="WD40_repeat_dom_sf"/>
</dbReference>
<feature type="compositionally biased region" description="Low complexity" evidence="4">
    <location>
        <begin position="542"/>
        <end position="555"/>
    </location>
</feature>
<feature type="compositionally biased region" description="Polar residues" evidence="4">
    <location>
        <begin position="680"/>
        <end position="690"/>
    </location>
</feature>
<feature type="compositionally biased region" description="Acidic residues" evidence="4">
    <location>
        <begin position="255"/>
        <end position="267"/>
    </location>
</feature>
<keyword evidence="1 3" id="KW-0853">WD repeat</keyword>
<evidence type="ECO:0000256" key="2">
    <source>
        <dbReference type="ARBA" id="ARBA00022737"/>
    </source>
</evidence>
<feature type="compositionally biased region" description="Low complexity" evidence="4">
    <location>
        <begin position="897"/>
        <end position="908"/>
    </location>
</feature>
<accession>A0A4R0S0P1</accession>
<feature type="compositionally biased region" description="Polar residues" evidence="4">
    <location>
        <begin position="320"/>
        <end position="330"/>
    </location>
</feature>
<proteinExistence type="predicted"/>
<dbReference type="Gene3D" id="2.130.10.10">
    <property type="entry name" value="YVTN repeat-like/Quinoprotein amine dehydrogenase"/>
    <property type="match status" value="2"/>
</dbReference>
<sequence>MAGSTGADGDGMPQEPTVASILGVRGSLRFRSHGSTQKAHVVLRQIDLSEESGDEGDDPNVVYFSLFAQKRIEVKPGKEILLAVASPDGRFIDTPVIFAGSIVEPKSTEAVEPPTKPVVEPLPPKPAVYTMPPRMRKAWPGQNGDGQMGTGSFNIPPSRSTSYTSTGVQCEIAISSRAVETEPEPVRVLASSGVQAEELPRRMSSKDTQTEIPRISYQDGTTQTIQTVQTVDDEPVITVPPSPIADSPASPEPMKDDDDNENDEADSERERSLSPMELDSPLSSPTLSPVVVPTNPTSVSDDRAKSLSATPRAHSPPALTISTTDTSHSLATAEARISPLHLSPDSGDAPGLAITPEVIAFHKTFTPPVDRSNIQLPPAKSSSQTPKLSEKQPDTTTTPSSKRTRAVSPPGSLPSTSSTASVTPQSRASTDAGDRSASDADRNPAEPTRYVPKRKAVPNPFVSGGYLKEFASTAPPGIAKPSSPLPATSQSKEHQSTTVASDLKASSTLDVAPETPVPSSSVSSSRAGTPPASATLQTRPRSASPPVNVAASSSKVKVEDLPPNVPTESAESNADGTKAEAQTATPKAKAASSPYAFLTAQPYTIPYPSYMTYPTRLAPGSIPYVPARTMHPSVAHPYSQLPPGWQPYQQVNTNASKEKQEEEEPTPPRSPPPEPKTLAHISSGSFSNPLNIRPAKTASPAAQTSSPATPTTPALPKKPVVVGNGWPYNTRSHARAAAAATPNGKAQGASDSAGPSTPAQPKKGRRGGTPATATAAAASGAVPPTPAKQSALRSSVSDGASEGGSKGEEVDVEAVNSKSSASTPSSMSTSKTTTPVPATLPAVTPLAPSDPPASTVKPTATPTPVSAPTPTLSASAAPTPISVPASMAVPVPPTPAQAPGSSTTPLQNLTLPLQGYVHHHGALPPTMPFPSLSPNTGGMPPGIQSPYTTPLPSSTPHPQPLPPLSLNPSAIVPPSLPGAGPRPTSTPTSATTPSHPLPPKPQAFTGTAAGSYSPRRGVKRMVSPTPLVPDLKQQQKQGGFAFTLGDSIHSIRIKADGDPGVRLITFNSDGTQFAVTCYDKSVRIWNRRTRSEIAKLGHNMQVIAVAWMEHDSGVYTLGDNGILSSWTRNAQNKWQWSKILDVNAARQPKEVPSCFAYTKDKFAIGLPSEGVKIFAFMKGTWLPQRTITRHKVTTVKFVDDGDALVGGTEDGTLWHCEVPNGTLKALKIYTKAHIVSVDADPRGQLGLIALADGRCELVNIRLDANKGSVEQTYTAKDKNLPGPLMHGFAPSFTNNGTCVSFGSVRGCVLVWNKTSGEIQYGFKHNDEDELHVVSCFSTTANLAGLILTGTRNGQLTWFTPPPTDAGPPSTRKRAKV</sequence>
<keyword evidence="6" id="KW-1185">Reference proteome</keyword>
<dbReference type="PANTHER" id="PTHR19848:SF8">
    <property type="entry name" value="F-BOX AND WD REPEAT DOMAIN CONTAINING 7"/>
    <property type="match status" value="1"/>
</dbReference>
<organism evidence="5 6">
    <name type="scientific">Steccherinum ochraceum</name>
    <dbReference type="NCBI Taxonomy" id="92696"/>
    <lineage>
        <taxon>Eukaryota</taxon>
        <taxon>Fungi</taxon>
        <taxon>Dikarya</taxon>
        <taxon>Basidiomycota</taxon>
        <taxon>Agaricomycotina</taxon>
        <taxon>Agaricomycetes</taxon>
        <taxon>Polyporales</taxon>
        <taxon>Steccherinaceae</taxon>
        <taxon>Steccherinum</taxon>
    </lineage>
</organism>
<protein>
    <submittedName>
        <fullName evidence="5">Uncharacterized protein</fullName>
    </submittedName>
</protein>
<dbReference type="PANTHER" id="PTHR19848">
    <property type="entry name" value="WD40 REPEAT PROTEIN"/>
    <property type="match status" value="1"/>
</dbReference>
<name>A0A4R0S0P1_9APHY</name>
<dbReference type="PROSITE" id="PS50082">
    <property type="entry name" value="WD_REPEATS_2"/>
    <property type="match status" value="1"/>
</dbReference>
<evidence type="ECO:0000313" key="6">
    <source>
        <dbReference type="Proteomes" id="UP000292702"/>
    </source>
</evidence>
<feature type="compositionally biased region" description="Polar residues" evidence="4">
    <location>
        <begin position="485"/>
        <end position="509"/>
    </location>
</feature>
<dbReference type="InterPro" id="IPR001680">
    <property type="entry name" value="WD40_rpt"/>
</dbReference>
<feature type="region of interest" description="Disordered" evidence="4">
    <location>
        <begin position="922"/>
        <end position="1017"/>
    </location>
</feature>
<feature type="compositionally biased region" description="Polar residues" evidence="4">
    <location>
        <begin position="532"/>
        <end position="541"/>
    </location>
</feature>
<reference evidence="5 6" key="1">
    <citation type="submission" date="2018-11" db="EMBL/GenBank/DDBJ databases">
        <title>Genome assembly of Steccherinum ochraceum LE-BIN_3174, the white-rot fungus of the Steccherinaceae family (The Residual Polyporoid clade, Polyporales, Basidiomycota).</title>
        <authorList>
            <person name="Fedorova T.V."/>
            <person name="Glazunova O.A."/>
            <person name="Landesman E.O."/>
            <person name="Moiseenko K.V."/>
            <person name="Psurtseva N.V."/>
            <person name="Savinova O.S."/>
            <person name="Shakhova N.V."/>
            <person name="Tyazhelova T.V."/>
            <person name="Vasina D.V."/>
        </authorList>
    </citation>
    <scope>NUCLEOTIDE SEQUENCE [LARGE SCALE GENOMIC DNA]</scope>
    <source>
        <strain evidence="5 6">LE-BIN_3174</strain>
    </source>
</reference>
<feature type="compositionally biased region" description="Basic and acidic residues" evidence="4">
    <location>
        <begin position="432"/>
        <end position="444"/>
    </location>
</feature>